<dbReference type="InterPro" id="IPR002575">
    <property type="entry name" value="Aminoglycoside_PTrfase"/>
</dbReference>
<evidence type="ECO:0000313" key="3">
    <source>
        <dbReference type="Proteomes" id="UP001595962"/>
    </source>
</evidence>
<comment type="caution">
    <text evidence="2">The sequence shown here is derived from an EMBL/GenBank/DDBJ whole genome shotgun (WGS) entry which is preliminary data.</text>
</comment>
<dbReference type="InterPro" id="IPR011009">
    <property type="entry name" value="Kinase-like_dom_sf"/>
</dbReference>
<protein>
    <submittedName>
        <fullName evidence="2">Phosphotransferase</fullName>
    </submittedName>
</protein>
<sequence length="297" mass="34092">MATELPAATATSLIWALCQRLEFFAEHQPLQLEQLTFGQLTQTFRVKTDQGHYAVRHYADSVLPVRRQQELRCQHAAAAAGLAPAPLCLNNHQRMLVCEYLSDAEHTSADKLHQHLATVLARLAVLHQLKVQTPVLDPWLYLQHLKQQLSMDWATADESLYQQLLEQARQLQFFLPEVGLCHMDLNPANLLWSAGQLWLIDFEYCQLADICFDLASLCWNYGLDEEAEQHVLALYTQARGKQASAIDKHKYQLVKRLTLGFAWLWYKAEQLKNRDPRHQEAAATTRRQLLQLLSQTA</sequence>
<keyword evidence="3" id="KW-1185">Reference proteome</keyword>
<dbReference type="PANTHER" id="PTHR22603:SF66">
    <property type="entry name" value="ETHANOLAMINE KINASE"/>
    <property type="match status" value="1"/>
</dbReference>
<dbReference type="Proteomes" id="UP001595962">
    <property type="component" value="Unassembled WGS sequence"/>
</dbReference>
<accession>A0ABV9JLY9</accession>
<feature type="domain" description="Aminoglycoside phosphotransferase" evidence="1">
    <location>
        <begin position="33"/>
        <end position="239"/>
    </location>
</feature>
<gene>
    <name evidence="2" type="ORF">ACFO3I_09730</name>
</gene>
<evidence type="ECO:0000313" key="2">
    <source>
        <dbReference type="EMBL" id="MFC4655288.1"/>
    </source>
</evidence>
<evidence type="ECO:0000259" key="1">
    <source>
        <dbReference type="Pfam" id="PF01636"/>
    </source>
</evidence>
<dbReference type="PANTHER" id="PTHR22603">
    <property type="entry name" value="CHOLINE/ETHANOALAMINE KINASE"/>
    <property type="match status" value="1"/>
</dbReference>
<dbReference type="Gene3D" id="3.30.200.20">
    <property type="entry name" value="Phosphorylase Kinase, domain 1"/>
    <property type="match status" value="1"/>
</dbReference>
<dbReference type="SUPFAM" id="SSF56112">
    <property type="entry name" value="Protein kinase-like (PK-like)"/>
    <property type="match status" value="1"/>
</dbReference>
<dbReference type="Gene3D" id="3.90.1200.10">
    <property type="match status" value="1"/>
</dbReference>
<reference evidence="3" key="1">
    <citation type="journal article" date="2019" name="Int. J. Syst. Evol. Microbiol.">
        <title>The Global Catalogue of Microorganisms (GCM) 10K type strain sequencing project: providing services to taxonomists for standard genome sequencing and annotation.</title>
        <authorList>
            <consortium name="The Broad Institute Genomics Platform"/>
            <consortium name="The Broad Institute Genome Sequencing Center for Infectious Disease"/>
            <person name="Wu L."/>
            <person name="Ma J."/>
        </authorList>
    </citation>
    <scope>NUCLEOTIDE SEQUENCE [LARGE SCALE GENOMIC DNA]</scope>
    <source>
        <strain evidence="3">DT28</strain>
    </source>
</reference>
<dbReference type="EMBL" id="JBHSGB010000010">
    <property type="protein sequence ID" value="MFC4655288.1"/>
    <property type="molecule type" value="Genomic_DNA"/>
</dbReference>
<organism evidence="2 3">
    <name type="scientific">Rheinheimera marina</name>
    <dbReference type="NCBI Taxonomy" id="1774958"/>
    <lineage>
        <taxon>Bacteria</taxon>
        <taxon>Pseudomonadati</taxon>
        <taxon>Pseudomonadota</taxon>
        <taxon>Gammaproteobacteria</taxon>
        <taxon>Chromatiales</taxon>
        <taxon>Chromatiaceae</taxon>
        <taxon>Rheinheimera</taxon>
    </lineage>
</organism>
<dbReference type="Pfam" id="PF01636">
    <property type="entry name" value="APH"/>
    <property type="match status" value="1"/>
</dbReference>
<dbReference type="RefSeq" id="WP_377333756.1">
    <property type="nucleotide sequence ID" value="NZ_JBHSGB010000010.1"/>
</dbReference>
<name>A0ABV9JLY9_9GAMM</name>
<proteinExistence type="predicted"/>